<accession>A0AAD9Z158</accession>
<comment type="similarity">
    <text evidence="2 12">Belongs to the ANKZF1/VMS1 family.</text>
</comment>
<sequence length="1121" mass="123892">MQSMQRRFGKFLPRSADEAQVAVLLKDFEDADKMLTKIIEASKAWRDAWRDILGTQQRLVHGFMTMYSPIIGANEEYSGHEPVITERNIMERTTKLQTAYDDLRTDLLEEVSLVDTRIIKSAQDARDSIHPMKKVIKRRGDRKLDFEKYQKRVDNGRQKTKRSERDNAALEKAEAEFQIAKDEYEIADDHLKSSLPPVINAAFSLLPHLLATQIMTQNTLLAQYYTLLHDFCDQESFPDPPPSAGQITSTWDQDFRPVKQHIETGIACVSGGKAVKQQMRLEEKPHGSMTGLNIRNGISHHTQRRPSNNPSNALKPPPSPAVSASSDPPSPDYREGRPRITSAPSQTALGLATPNYNSSAVTSPSAGDPMIHAPAGPRADYFTRDRFPSGSSMASIAAGKKKPPPPPPKRIPSTQGIWVTALYEFAGEGHGDLSFKEGDRIKVVKKTDSIDDWWEGELKGVQGSFPANYCHSGKMADKADELLKRPLYVFDLPPELLVTLYQKESTILQPSVETLPQPENSLTKQETETSSGETKVSTSCQLCGTAFPTVEEQRLHVKSDWHNYNLKQKVRGVQAVTENQFEKLVDDLDESISGSGSESSESEEDREGSRESTLSALLKKQAKLSHAEVGAEDEFMPKRKKRGSGKPPLVWFSTPLLPDNTSLGIYKALFTNSEQEEPDTVDVVRKNQLRPVPAKPLPADGSDGVPLPSTMTSPSVFMCMIGGGHFAGMIVSLAPKLGKQATGTEQRQAIVIAHKTFHRYTTRRKQGGAQSANDSAKGAAHSAGSSLRRYNEVALEQEIRALLAEWKDLISNAQLIFVRSTGSSNRRILFGPYDGQVLRQNDPRNRTFPFSTRRATQAELMRAFVELTRVKISQIDEAAAQSGAAQSISQVKPAAVPKPKASKEEEEASLHTSQIQALIRRSKAPALLSYLASNSLSPNYPFHPSSTQANHHAPMPVHLASSINSSAVVLALLAKAGADPTLPNGEGKVAFDLAGDRATRDAFRVARSELGEDKWDWNSAHVPPALSKAEAEKRDAREKAEAEKAETERRKAEEERLRREKPTVGPSPKKGGKTLGAVPKTAEERREEDARGMTPEMRMRVERERRARAAEERMRRTAGGT</sequence>
<dbReference type="PROSITE" id="PS50002">
    <property type="entry name" value="SH3"/>
    <property type="match status" value="1"/>
</dbReference>
<feature type="active site" evidence="12">
    <location>
        <position position="770"/>
    </location>
</feature>
<dbReference type="SUPFAM" id="SSF50044">
    <property type="entry name" value="SH3-domain"/>
    <property type="match status" value="1"/>
</dbReference>
<feature type="region of interest" description="Disordered" evidence="14">
    <location>
        <begin position="299"/>
        <end position="410"/>
    </location>
</feature>
<dbReference type="PANTHER" id="PTHR16036">
    <property type="entry name" value="ANKYRIN REPEAT AND ZINC FINGER DOMAIN-CONTAINING PROTEIN 1"/>
    <property type="match status" value="1"/>
</dbReference>
<evidence type="ECO:0000256" key="10">
    <source>
        <dbReference type="ARBA" id="ARBA00023054"/>
    </source>
</evidence>
<dbReference type="InterPro" id="IPR004148">
    <property type="entry name" value="BAR_dom"/>
</dbReference>
<dbReference type="PRINTS" id="PR00452">
    <property type="entry name" value="SH3DOMAIN"/>
</dbReference>
<feature type="compositionally biased region" description="Polar residues" evidence="14">
    <location>
        <begin position="342"/>
        <end position="365"/>
    </location>
</feature>
<dbReference type="InterPro" id="IPR027267">
    <property type="entry name" value="AH/BAR_dom_sf"/>
</dbReference>
<feature type="compositionally biased region" description="Basic and acidic residues" evidence="14">
    <location>
        <begin position="1081"/>
        <end position="1115"/>
    </location>
</feature>
<dbReference type="InterPro" id="IPR001452">
    <property type="entry name" value="SH3_domain"/>
</dbReference>
<dbReference type="EMBL" id="JASNWA010000011">
    <property type="protein sequence ID" value="KAK3167498.1"/>
    <property type="molecule type" value="Genomic_DNA"/>
</dbReference>
<dbReference type="FunFam" id="2.30.30.40:FF:000100">
    <property type="entry name" value="SH3 domain-containing YSC84-like protein 1"/>
    <property type="match status" value="1"/>
</dbReference>
<protein>
    <submittedName>
        <fullName evidence="18">Uncharacterized protein</fullName>
    </submittedName>
</protein>
<dbReference type="PROSITE" id="PS52044">
    <property type="entry name" value="VLRF1"/>
    <property type="match status" value="1"/>
</dbReference>
<evidence type="ECO:0000259" key="16">
    <source>
        <dbReference type="PROSITE" id="PS51021"/>
    </source>
</evidence>
<comment type="domain">
    <text evidence="12">The VLRF1 domain mediates binding to the 60S ribosomal subunit.</text>
</comment>
<evidence type="ECO:0000256" key="2">
    <source>
        <dbReference type="ARBA" id="ARBA00009262"/>
    </source>
</evidence>
<evidence type="ECO:0000256" key="8">
    <source>
        <dbReference type="ARBA" id="ARBA00022801"/>
    </source>
</evidence>
<dbReference type="Proteomes" id="UP001276659">
    <property type="component" value="Unassembled WGS sequence"/>
</dbReference>
<dbReference type="Pfam" id="PF00018">
    <property type="entry name" value="SH3_1"/>
    <property type="match status" value="1"/>
</dbReference>
<comment type="subcellular location">
    <subcellularLocation>
        <location evidence="1">Cytoplasm</location>
    </subcellularLocation>
</comment>
<dbReference type="PANTHER" id="PTHR16036:SF2">
    <property type="entry name" value="TRNA ENDONUCLEASE ANKZF1"/>
    <property type="match status" value="1"/>
</dbReference>
<evidence type="ECO:0000313" key="19">
    <source>
        <dbReference type="Proteomes" id="UP001276659"/>
    </source>
</evidence>
<evidence type="ECO:0000256" key="6">
    <source>
        <dbReference type="ARBA" id="ARBA00022737"/>
    </source>
</evidence>
<dbReference type="InterPro" id="IPR041175">
    <property type="entry name" value="VLRF1/Vms1"/>
</dbReference>
<feature type="region of interest" description="Disordered" evidence="14">
    <location>
        <begin position="761"/>
        <end position="783"/>
    </location>
</feature>
<keyword evidence="10 13" id="KW-0175">Coiled coil</keyword>
<dbReference type="Pfam" id="PF03114">
    <property type="entry name" value="BAR"/>
    <property type="match status" value="1"/>
</dbReference>
<dbReference type="Gene3D" id="2.30.30.40">
    <property type="entry name" value="SH3 Domains"/>
    <property type="match status" value="1"/>
</dbReference>
<feature type="compositionally biased region" description="Low complexity" evidence="14">
    <location>
        <begin position="886"/>
        <end position="899"/>
    </location>
</feature>
<name>A0AAD9Z158_9LECA</name>
<dbReference type="SUPFAM" id="SSF103657">
    <property type="entry name" value="BAR/IMD domain-like"/>
    <property type="match status" value="1"/>
</dbReference>
<organism evidence="18 19">
    <name type="scientific">Lepraria neglecta</name>
    <dbReference type="NCBI Taxonomy" id="209136"/>
    <lineage>
        <taxon>Eukaryota</taxon>
        <taxon>Fungi</taxon>
        <taxon>Dikarya</taxon>
        <taxon>Ascomycota</taxon>
        <taxon>Pezizomycotina</taxon>
        <taxon>Lecanoromycetes</taxon>
        <taxon>OSLEUM clade</taxon>
        <taxon>Lecanoromycetidae</taxon>
        <taxon>Lecanorales</taxon>
        <taxon>Lecanorineae</taxon>
        <taxon>Stereocaulaceae</taxon>
        <taxon>Lepraria</taxon>
    </lineage>
</organism>
<dbReference type="SMART" id="SM00326">
    <property type="entry name" value="SH3"/>
    <property type="match status" value="1"/>
</dbReference>
<evidence type="ECO:0000259" key="17">
    <source>
        <dbReference type="PROSITE" id="PS52044"/>
    </source>
</evidence>
<dbReference type="GO" id="GO:0004519">
    <property type="term" value="F:endonuclease activity"/>
    <property type="evidence" value="ECO:0007669"/>
    <property type="project" value="UniProtKB-KW"/>
</dbReference>
<feature type="domain" description="VLRF1" evidence="17">
    <location>
        <begin position="712"/>
        <end position="870"/>
    </location>
</feature>
<evidence type="ECO:0000256" key="7">
    <source>
        <dbReference type="ARBA" id="ARBA00022759"/>
    </source>
</evidence>
<feature type="domain" description="SH3" evidence="15">
    <location>
        <begin position="414"/>
        <end position="475"/>
    </location>
</feature>
<evidence type="ECO:0000256" key="4">
    <source>
        <dbReference type="ARBA" id="ARBA00022490"/>
    </source>
</evidence>
<gene>
    <name evidence="18" type="ORF">OEA41_010625</name>
</gene>
<reference evidence="18" key="1">
    <citation type="submission" date="2022-11" db="EMBL/GenBank/DDBJ databases">
        <title>Chromosomal genome sequence assembly and mating type (MAT) locus characterization of the leprose asexual lichenized fungus Lepraria neglecta (Nyl.) Erichsen.</title>
        <authorList>
            <person name="Allen J.L."/>
            <person name="Pfeffer B."/>
        </authorList>
    </citation>
    <scope>NUCLEOTIDE SEQUENCE</scope>
    <source>
        <strain evidence="18">Allen 5258</strain>
    </source>
</reference>
<keyword evidence="19" id="KW-1185">Reference proteome</keyword>
<dbReference type="GO" id="GO:0036503">
    <property type="term" value="P:ERAD pathway"/>
    <property type="evidence" value="ECO:0007669"/>
    <property type="project" value="TreeGrafter"/>
</dbReference>
<dbReference type="GO" id="GO:0005737">
    <property type="term" value="C:cytoplasm"/>
    <property type="evidence" value="ECO:0007669"/>
    <property type="project" value="UniProtKB-SubCell"/>
</dbReference>
<evidence type="ECO:0000256" key="9">
    <source>
        <dbReference type="ARBA" id="ARBA00023043"/>
    </source>
</evidence>
<feature type="region of interest" description="Disordered" evidence="14">
    <location>
        <begin position="886"/>
        <end position="910"/>
    </location>
</feature>
<keyword evidence="4 12" id="KW-0963">Cytoplasm</keyword>
<dbReference type="Gene3D" id="1.20.1270.60">
    <property type="entry name" value="Arfaptin homology (AH) domain/BAR domain"/>
    <property type="match status" value="1"/>
</dbReference>
<evidence type="ECO:0000256" key="5">
    <source>
        <dbReference type="ARBA" id="ARBA00022722"/>
    </source>
</evidence>
<dbReference type="PROSITE" id="PS00028">
    <property type="entry name" value="ZINC_FINGER_C2H2_1"/>
    <property type="match status" value="1"/>
</dbReference>
<keyword evidence="3 11" id="KW-0728">SH3 domain</keyword>
<evidence type="ECO:0000313" key="18">
    <source>
        <dbReference type="EMBL" id="KAK3167498.1"/>
    </source>
</evidence>
<dbReference type="PROSITE" id="PS51021">
    <property type="entry name" value="BAR"/>
    <property type="match status" value="1"/>
</dbReference>
<keyword evidence="5 12" id="KW-0540">Nuclease</keyword>
<comment type="caution">
    <text evidence="18">The sequence shown here is derived from an EMBL/GenBank/DDBJ whole genome shotgun (WGS) entry which is preliminary data.</text>
</comment>
<dbReference type="AlphaFoldDB" id="A0AAD9Z158"/>
<dbReference type="GO" id="GO:0016787">
    <property type="term" value="F:hydrolase activity"/>
    <property type="evidence" value="ECO:0007669"/>
    <property type="project" value="UniProtKB-KW"/>
</dbReference>
<proteinExistence type="inferred from homology"/>
<evidence type="ECO:0000256" key="11">
    <source>
        <dbReference type="PROSITE-ProRule" id="PRU00192"/>
    </source>
</evidence>
<evidence type="ECO:0000256" key="12">
    <source>
        <dbReference type="PROSITE-ProRule" id="PRU01389"/>
    </source>
</evidence>
<keyword evidence="9" id="KW-0040">ANK repeat</keyword>
<keyword evidence="7 12" id="KW-0255">Endonuclease</keyword>
<dbReference type="InterPro" id="IPR036028">
    <property type="entry name" value="SH3-like_dom_sf"/>
</dbReference>
<feature type="region of interest" description="Disordered" evidence="14">
    <location>
        <begin position="512"/>
        <end position="533"/>
    </location>
</feature>
<evidence type="ECO:0000256" key="1">
    <source>
        <dbReference type="ARBA" id="ARBA00004496"/>
    </source>
</evidence>
<dbReference type="Pfam" id="PF18826">
    <property type="entry name" value="bVLRF1"/>
    <property type="match status" value="1"/>
</dbReference>
<feature type="coiled-coil region" evidence="13">
    <location>
        <begin position="163"/>
        <end position="190"/>
    </location>
</feature>
<feature type="compositionally biased region" description="Basic and acidic residues" evidence="14">
    <location>
        <begin position="1029"/>
        <end position="1062"/>
    </location>
</feature>
<dbReference type="CDD" id="cd07599">
    <property type="entry name" value="BAR_Rvs167p"/>
    <property type="match status" value="1"/>
</dbReference>
<feature type="region of interest" description="Disordered" evidence="14">
    <location>
        <begin position="586"/>
        <end position="644"/>
    </location>
</feature>
<dbReference type="InterPro" id="IPR013087">
    <property type="entry name" value="Znf_C2H2_type"/>
</dbReference>
<dbReference type="GO" id="GO:0051666">
    <property type="term" value="P:actin cortical patch localization"/>
    <property type="evidence" value="ECO:0007669"/>
    <property type="project" value="UniProtKB-ARBA"/>
</dbReference>
<evidence type="ECO:0000256" key="14">
    <source>
        <dbReference type="SAM" id="MobiDB-lite"/>
    </source>
</evidence>
<evidence type="ECO:0000259" key="15">
    <source>
        <dbReference type="PROSITE" id="PS50002"/>
    </source>
</evidence>
<feature type="domain" description="BAR" evidence="16">
    <location>
        <begin position="6"/>
        <end position="241"/>
    </location>
</feature>
<keyword evidence="6" id="KW-0677">Repeat</keyword>
<feature type="region of interest" description="Disordered" evidence="14">
    <location>
        <begin position="1016"/>
        <end position="1121"/>
    </location>
</feature>
<keyword evidence="8 12" id="KW-0378">Hydrolase</keyword>
<evidence type="ECO:0000256" key="13">
    <source>
        <dbReference type="SAM" id="Coils"/>
    </source>
</evidence>
<dbReference type="InterPro" id="IPR047139">
    <property type="entry name" value="ANKZ1/VMS1"/>
</dbReference>
<evidence type="ECO:0000256" key="3">
    <source>
        <dbReference type="ARBA" id="ARBA00022443"/>
    </source>
</evidence>